<proteinExistence type="predicted"/>
<feature type="non-terminal residue" evidence="1">
    <location>
        <position position="1"/>
    </location>
</feature>
<reference evidence="1" key="1">
    <citation type="submission" date="2022-03" db="EMBL/GenBank/DDBJ databases">
        <authorList>
            <person name="Martin H S."/>
        </authorList>
    </citation>
    <scope>NUCLEOTIDE SEQUENCE</scope>
</reference>
<name>A0ABN8J490_9NEOP</name>
<evidence type="ECO:0000313" key="1">
    <source>
        <dbReference type="EMBL" id="CAH2073638.1"/>
    </source>
</evidence>
<accession>A0ABN8J490</accession>
<gene>
    <name evidence="1" type="ORF">IPOD504_LOCUS15726</name>
</gene>
<organism evidence="1 2">
    <name type="scientific">Iphiclides podalirius</name>
    <name type="common">scarce swallowtail</name>
    <dbReference type="NCBI Taxonomy" id="110791"/>
    <lineage>
        <taxon>Eukaryota</taxon>
        <taxon>Metazoa</taxon>
        <taxon>Ecdysozoa</taxon>
        <taxon>Arthropoda</taxon>
        <taxon>Hexapoda</taxon>
        <taxon>Insecta</taxon>
        <taxon>Pterygota</taxon>
        <taxon>Neoptera</taxon>
        <taxon>Endopterygota</taxon>
        <taxon>Lepidoptera</taxon>
        <taxon>Glossata</taxon>
        <taxon>Ditrysia</taxon>
        <taxon>Papilionoidea</taxon>
        <taxon>Papilionidae</taxon>
        <taxon>Papilioninae</taxon>
        <taxon>Iphiclides</taxon>
    </lineage>
</organism>
<dbReference type="EMBL" id="OW152819">
    <property type="protein sequence ID" value="CAH2073638.1"/>
    <property type="molecule type" value="Genomic_DNA"/>
</dbReference>
<keyword evidence="2" id="KW-1185">Reference proteome</keyword>
<sequence>MRRGGGGGASQFPARPHRDLPHDLLVPATAIAQRPALTSACWSGRAYFQIAIDSIAVACILPHKAVPEAGDASLIVIAECLTADVNHHSQRSLMHCKLYGVNTERMARRASGLYPASLRHTEVEDFLFFFE</sequence>
<protein>
    <submittedName>
        <fullName evidence="1">Uncharacterized protein</fullName>
    </submittedName>
</protein>
<dbReference type="Proteomes" id="UP000837857">
    <property type="component" value="Chromosome 7"/>
</dbReference>
<evidence type="ECO:0000313" key="2">
    <source>
        <dbReference type="Proteomes" id="UP000837857"/>
    </source>
</evidence>